<organism evidence="1 2">
    <name type="scientific">Paenibacillus polymyxa (strain SC2)</name>
    <name type="common">Bacillus polymyxa</name>
    <dbReference type="NCBI Taxonomy" id="886882"/>
    <lineage>
        <taxon>Bacteria</taxon>
        <taxon>Bacillati</taxon>
        <taxon>Bacillota</taxon>
        <taxon>Bacilli</taxon>
        <taxon>Bacillales</taxon>
        <taxon>Paenibacillaceae</taxon>
        <taxon>Paenibacillus</taxon>
    </lineage>
</organism>
<dbReference type="KEGG" id="ppm:PPSC2_22785"/>
<accession>E3EAN3</accession>
<gene>
    <name evidence="1" type="ORF">PPSC2_22785</name>
</gene>
<evidence type="ECO:0000313" key="2">
    <source>
        <dbReference type="Proteomes" id="UP000006868"/>
    </source>
</evidence>
<sequence length="457" mass="53485">MEHAPTIRSTIETELKQRGYTFSSFSKISGINRGTFSTMLNSNPPKPISVRQMDLITKALGYPEGWLYELYIDECFHEGKGHWKRIKPFLLRCVELGRKECIQRVLSRLTEDLSYVSTVFEFAEELHEGGRENEAVPFYECVIENERYYHSERLAISQYRLFRIQLGTNAEENLKLTILFSPFLDRLPEAYQLDALLQMANIYSSLHKWSQTIFCSQKLLELTKRIYEYRVAQDNINHEDIEPYSSERSLVVYYGQALLMQAFSLQKQELYQEAKKIVLRYADLSWFKGLDEVGQREVEKLKMYATANGYVLDLLIGDKSNLEKYILLLEENEKEILPGILTLLEVANKQSFNIDNILKRFSGYIQKFSENEDALYMDDYCNFNLQLAIYQFNFNDYTAGINTVLKNIKLATMVNNSSVFAQSIILFEKYKNFATECQYNELTIHKENFGKNFNFAF</sequence>
<proteinExistence type="predicted"/>
<keyword evidence="1" id="KW-0238">DNA-binding</keyword>
<dbReference type="HOGENOM" id="CLU_046846_1_0_9"/>
<dbReference type="EMBL" id="CP002213">
    <property type="protein sequence ID" value="ADO58791.1"/>
    <property type="molecule type" value="Genomic_DNA"/>
</dbReference>
<dbReference type="RefSeq" id="WP_013373330.1">
    <property type="nucleotide sequence ID" value="NC_014622.2"/>
</dbReference>
<protein>
    <submittedName>
        <fullName evidence="1">DNA-binding protein</fullName>
    </submittedName>
</protein>
<reference evidence="1 2" key="1">
    <citation type="journal article" date="2011" name="J. Bacteriol.">
        <title>Complete genome sequence of Paenibacillus polymyxa SC2, a strain of plant growth-promoting Rhizobacterium with broad-spectrum antimicrobial activity.</title>
        <authorList>
            <person name="Ma M."/>
            <person name="Wang C."/>
            <person name="Ding Y."/>
            <person name="Li L."/>
            <person name="Shen D."/>
            <person name="Jiang X."/>
            <person name="Guan D."/>
            <person name="Cao F."/>
            <person name="Chen H."/>
            <person name="Feng R."/>
            <person name="Wang X."/>
            <person name="Ge Y."/>
            <person name="Yao L."/>
            <person name="Bing X."/>
            <person name="Yang X."/>
            <person name="Li J."/>
            <person name="Du B."/>
        </authorList>
    </citation>
    <scope>NUCLEOTIDE SEQUENCE [LARGE SCALE GENOMIC DNA]</scope>
    <source>
        <strain evidence="1 2">SC2</strain>
    </source>
</reference>
<dbReference type="AlphaFoldDB" id="E3EAN3"/>
<dbReference type="eggNOG" id="COG0457">
    <property type="taxonomic scope" value="Bacteria"/>
</dbReference>
<evidence type="ECO:0000313" key="1">
    <source>
        <dbReference type="EMBL" id="ADO58791.1"/>
    </source>
</evidence>
<dbReference type="PATRIC" id="fig|886882.15.peg.4824"/>
<dbReference type="OrthoDB" id="2470416at2"/>
<dbReference type="GO" id="GO:0003677">
    <property type="term" value="F:DNA binding"/>
    <property type="evidence" value="ECO:0007669"/>
    <property type="project" value="UniProtKB-KW"/>
</dbReference>
<name>E3EAN3_PAEPS</name>
<dbReference type="Proteomes" id="UP000006868">
    <property type="component" value="Chromosome"/>
</dbReference>